<gene>
    <name evidence="8" type="ORF">BN997_03958</name>
</gene>
<dbReference type="EMBL" id="CDGG01000001">
    <property type="protein sequence ID" value="CEI84025.1"/>
    <property type="molecule type" value="Genomic_DNA"/>
</dbReference>
<comment type="subcellular location">
    <subcellularLocation>
        <location evidence="1">Endomembrane system</location>
        <topology evidence="1">Multi-pass membrane protein</topology>
    </subcellularLocation>
</comment>
<dbReference type="RefSeq" id="WP_042534592.1">
    <property type="nucleotide sequence ID" value="NZ_CDGG01000001.1"/>
</dbReference>
<dbReference type="GO" id="GO:0012505">
    <property type="term" value="C:endomembrane system"/>
    <property type="evidence" value="ECO:0007669"/>
    <property type="project" value="UniProtKB-SubCell"/>
</dbReference>
<evidence type="ECO:0000256" key="2">
    <source>
        <dbReference type="ARBA" id="ARBA00022692"/>
    </source>
</evidence>
<evidence type="ECO:0000256" key="3">
    <source>
        <dbReference type="ARBA" id="ARBA00022989"/>
    </source>
</evidence>
<dbReference type="InterPro" id="IPR010982">
    <property type="entry name" value="Lambda_DNA-bd_dom_sf"/>
</dbReference>
<evidence type="ECO:0000256" key="5">
    <source>
        <dbReference type="ARBA" id="ARBA00023136"/>
    </source>
</evidence>
<evidence type="ECO:0000259" key="7">
    <source>
        <dbReference type="PROSITE" id="PS50943"/>
    </source>
</evidence>
<dbReference type="CDD" id="cd00093">
    <property type="entry name" value="HTH_XRE"/>
    <property type="match status" value="1"/>
</dbReference>
<dbReference type="Pfam" id="PF01381">
    <property type="entry name" value="HTH_3"/>
    <property type="match status" value="1"/>
</dbReference>
<dbReference type="SMART" id="SM00530">
    <property type="entry name" value="HTH_XRE"/>
    <property type="match status" value="1"/>
</dbReference>
<reference evidence="8 9" key="1">
    <citation type="submission" date="2014-11" db="EMBL/GenBank/DDBJ databases">
        <authorList>
            <person name="Urmite Genomes Urmite Genomes"/>
        </authorList>
    </citation>
    <scope>NUCLEOTIDE SEQUENCE [LARGE SCALE GENOMIC DNA]</scope>
    <source>
        <strain evidence="8 9">Oc5</strain>
    </source>
</reference>
<evidence type="ECO:0000313" key="8">
    <source>
        <dbReference type="EMBL" id="CEI84025.1"/>
    </source>
</evidence>
<feature type="transmembrane region" description="Helical" evidence="6">
    <location>
        <begin position="165"/>
        <end position="182"/>
    </location>
</feature>
<dbReference type="PANTHER" id="PTHR46797">
    <property type="entry name" value="HTH-TYPE TRANSCRIPTIONAL REGULATOR"/>
    <property type="match status" value="1"/>
</dbReference>
<keyword evidence="4" id="KW-0238">DNA-binding</keyword>
<keyword evidence="5 6" id="KW-0472">Membrane</keyword>
<accession>A0A0A1MF53</accession>
<dbReference type="GO" id="GO:0003677">
    <property type="term" value="F:DNA binding"/>
    <property type="evidence" value="ECO:0007669"/>
    <property type="project" value="UniProtKB-KW"/>
</dbReference>
<dbReference type="STRING" id="545501.BN997_03958"/>
<evidence type="ECO:0000256" key="1">
    <source>
        <dbReference type="ARBA" id="ARBA00004127"/>
    </source>
</evidence>
<dbReference type="Proteomes" id="UP000040453">
    <property type="component" value="Unassembled WGS sequence"/>
</dbReference>
<dbReference type="InterPro" id="IPR050807">
    <property type="entry name" value="TransReg_Diox_bact_type"/>
</dbReference>
<evidence type="ECO:0000256" key="6">
    <source>
        <dbReference type="SAM" id="Phobius"/>
    </source>
</evidence>
<dbReference type="GO" id="GO:0003700">
    <property type="term" value="F:DNA-binding transcription factor activity"/>
    <property type="evidence" value="ECO:0007669"/>
    <property type="project" value="TreeGrafter"/>
</dbReference>
<evidence type="ECO:0000256" key="4">
    <source>
        <dbReference type="ARBA" id="ARBA00023125"/>
    </source>
</evidence>
<evidence type="ECO:0000313" key="9">
    <source>
        <dbReference type="Proteomes" id="UP000040453"/>
    </source>
</evidence>
<name>A0A0A1MF53_9BACI</name>
<dbReference type="OrthoDB" id="9793277at2"/>
<keyword evidence="2 6" id="KW-0812">Transmembrane</keyword>
<keyword evidence="3 6" id="KW-1133">Transmembrane helix</keyword>
<protein>
    <submittedName>
        <fullName evidence="8">Helix-turn-helix domain protein</fullName>
    </submittedName>
</protein>
<dbReference type="InterPro" id="IPR001387">
    <property type="entry name" value="Cro/C1-type_HTH"/>
</dbReference>
<dbReference type="PANTHER" id="PTHR46797:SF1">
    <property type="entry name" value="METHYLPHOSPHONATE SYNTHASE"/>
    <property type="match status" value="1"/>
</dbReference>
<dbReference type="SUPFAM" id="SSF47413">
    <property type="entry name" value="lambda repressor-like DNA-binding domains"/>
    <property type="match status" value="1"/>
</dbReference>
<dbReference type="PROSITE" id="PS50943">
    <property type="entry name" value="HTH_CROC1"/>
    <property type="match status" value="1"/>
</dbReference>
<dbReference type="Pfam" id="PF06803">
    <property type="entry name" value="DUF1232"/>
    <property type="match status" value="1"/>
</dbReference>
<organism evidence="8 9">
    <name type="scientific">Oceanobacillus oncorhynchi</name>
    <dbReference type="NCBI Taxonomy" id="545501"/>
    <lineage>
        <taxon>Bacteria</taxon>
        <taxon>Bacillati</taxon>
        <taxon>Bacillota</taxon>
        <taxon>Bacilli</taxon>
        <taxon>Bacillales</taxon>
        <taxon>Bacillaceae</taxon>
        <taxon>Oceanobacillus</taxon>
    </lineage>
</organism>
<sequence>MSQNIGDYLKEQLKEKHISMRELSKQTNINVSTISRIINHKRKPTNQHLVEISKALDVPFDELLQRTGLPVKSSENHTNDIQTSIVMIDQFLEQSDDHYDSFSMEKLKKQLDCYEKDAETEEGRRLILDTFHQKKEDAGARGAYMKKLSTFFHRICHKKGTRKELILMGAALVYFISTADVIPDYLFPVGYLDDAVAVQVVMNALANKT</sequence>
<keyword evidence="9" id="KW-1185">Reference proteome</keyword>
<dbReference type="Gene3D" id="1.10.260.40">
    <property type="entry name" value="lambda repressor-like DNA-binding domains"/>
    <property type="match status" value="1"/>
</dbReference>
<proteinExistence type="predicted"/>
<dbReference type="GO" id="GO:0005829">
    <property type="term" value="C:cytosol"/>
    <property type="evidence" value="ECO:0007669"/>
    <property type="project" value="TreeGrafter"/>
</dbReference>
<dbReference type="InterPro" id="IPR010652">
    <property type="entry name" value="DUF1232"/>
</dbReference>
<dbReference type="AlphaFoldDB" id="A0A0A1MF53"/>
<feature type="domain" description="HTH cro/C1-type" evidence="7">
    <location>
        <begin position="9"/>
        <end position="63"/>
    </location>
</feature>